<name>A0A7I9ZLX5_9MYCO</name>
<feature type="compositionally biased region" description="Pro residues" evidence="1">
    <location>
        <begin position="169"/>
        <end position="181"/>
    </location>
</feature>
<protein>
    <recommendedName>
        <fullName evidence="5">Transport accessory protein MmpS3</fullName>
    </recommendedName>
</protein>
<comment type="caution">
    <text evidence="3">The sequence shown here is derived from an EMBL/GenBank/DDBJ whole genome shotgun (WGS) entry which is preliminary data.</text>
</comment>
<dbReference type="RefSeq" id="WP_163888715.1">
    <property type="nucleotide sequence ID" value="NZ_BLLB01000002.1"/>
</dbReference>
<gene>
    <name evidence="3" type="ORF">MHIP_25080</name>
</gene>
<evidence type="ECO:0000313" key="3">
    <source>
        <dbReference type="EMBL" id="GFH02025.1"/>
    </source>
</evidence>
<feature type="region of interest" description="Disordered" evidence="1">
    <location>
        <begin position="1"/>
        <end position="67"/>
    </location>
</feature>
<dbReference type="AlphaFoldDB" id="A0A7I9ZLX5"/>
<dbReference type="Proteomes" id="UP000465304">
    <property type="component" value="Unassembled WGS sequence"/>
</dbReference>
<keyword evidence="4" id="KW-1185">Reference proteome</keyword>
<keyword evidence="2" id="KW-1133">Transmembrane helix</keyword>
<feature type="transmembrane region" description="Helical" evidence="2">
    <location>
        <begin position="84"/>
        <end position="106"/>
    </location>
</feature>
<dbReference type="InterPro" id="IPR038468">
    <property type="entry name" value="MmpS_C"/>
</dbReference>
<keyword evidence="2" id="KW-0812">Transmembrane</keyword>
<evidence type="ECO:0008006" key="5">
    <source>
        <dbReference type="Google" id="ProtNLM"/>
    </source>
</evidence>
<dbReference type="Gene3D" id="2.60.40.2880">
    <property type="entry name" value="MmpS1-5, C-terminal soluble domain"/>
    <property type="match status" value="1"/>
</dbReference>
<evidence type="ECO:0000256" key="1">
    <source>
        <dbReference type="SAM" id="MobiDB-lite"/>
    </source>
</evidence>
<evidence type="ECO:0000313" key="4">
    <source>
        <dbReference type="Proteomes" id="UP000465304"/>
    </source>
</evidence>
<accession>A0A7I9ZLX5</accession>
<dbReference type="EMBL" id="BLLB01000002">
    <property type="protein sequence ID" value="GFH02025.1"/>
    <property type="molecule type" value="Genomic_DNA"/>
</dbReference>
<feature type="compositionally biased region" description="Polar residues" evidence="1">
    <location>
        <begin position="1"/>
        <end position="15"/>
    </location>
</feature>
<sequence>MNRPYTAQSPYSLTPTERIESPRRGRRYAGGHGSADRYADPYGEPDGDLITDTLPPYPGDYDPDGPIEDYDDYDIDEASVDRRWMWIAGIAGAILFVAVIAASLILGGGDSGSVSATIASSQGAPTSSSAPEPSAPRVAAPPSLPPETVTTVTPSPTPSATATPTAQPVLPPPQAAPPPAAVAPGTVTYRITGDRSLIDLVTVIYTDQRGALVTDVNVALPWSKTVVLDPGVTLSSVTATSVRGQLNCSITDANGAVIAAQNSNSFITNCTR</sequence>
<reference evidence="3 4" key="1">
    <citation type="journal article" date="2019" name="Emerg. Microbes Infect.">
        <title>Comprehensive subspecies identification of 175 nontuberculous mycobacteria species based on 7547 genomic profiles.</title>
        <authorList>
            <person name="Matsumoto Y."/>
            <person name="Kinjo T."/>
            <person name="Motooka D."/>
            <person name="Nabeya D."/>
            <person name="Jung N."/>
            <person name="Uechi K."/>
            <person name="Horii T."/>
            <person name="Iida T."/>
            <person name="Fujita J."/>
            <person name="Nakamura S."/>
        </authorList>
    </citation>
    <scope>NUCLEOTIDE SEQUENCE [LARGE SCALE GENOMIC DNA]</scope>
    <source>
        <strain evidence="3 4">JCM 30996</strain>
    </source>
</reference>
<proteinExistence type="predicted"/>
<organism evidence="3 4">
    <name type="scientific">Mycolicibacterium hippocampi</name>
    <dbReference type="NCBI Taxonomy" id="659824"/>
    <lineage>
        <taxon>Bacteria</taxon>
        <taxon>Bacillati</taxon>
        <taxon>Actinomycetota</taxon>
        <taxon>Actinomycetes</taxon>
        <taxon>Mycobacteriales</taxon>
        <taxon>Mycobacteriaceae</taxon>
        <taxon>Mycolicibacterium</taxon>
    </lineage>
</organism>
<keyword evidence="2" id="KW-0472">Membrane</keyword>
<feature type="region of interest" description="Disordered" evidence="1">
    <location>
        <begin position="117"/>
        <end position="181"/>
    </location>
</feature>
<evidence type="ECO:0000256" key="2">
    <source>
        <dbReference type="SAM" id="Phobius"/>
    </source>
</evidence>
<feature type="compositionally biased region" description="Low complexity" evidence="1">
    <location>
        <begin position="124"/>
        <end position="168"/>
    </location>
</feature>